<keyword evidence="1" id="KW-0812">Transmembrane</keyword>
<evidence type="ECO:0000313" key="2">
    <source>
        <dbReference type="EMBL" id="CCC91289.1"/>
    </source>
</evidence>
<dbReference type="EMBL" id="HE575320">
    <property type="protein sequence ID" value="CCC91289.1"/>
    <property type="molecule type" value="Genomic_DNA"/>
</dbReference>
<reference evidence="2" key="1">
    <citation type="journal article" date="2012" name="Proc. Natl. Acad. Sci. U.S.A.">
        <title>Antigenic diversity is generated by distinct evolutionary mechanisms in African trypanosome species.</title>
        <authorList>
            <person name="Jackson A.P."/>
            <person name="Berry A."/>
            <person name="Aslett M."/>
            <person name="Allison H.C."/>
            <person name="Burton P."/>
            <person name="Vavrova-Anderson J."/>
            <person name="Brown R."/>
            <person name="Browne H."/>
            <person name="Corton N."/>
            <person name="Hauser H."/>
            <person name="Gamble J."/>
            <person name="Gilderthorp R."/>
            <person name="Marcello L."/>
            <person name="McQuillan J."/>
            <person name="Otto T.D."/>
            <person name="Quail M.A."/>
            <person name="Sanders M.J."/>
            <person name="van Tonder A."/>
            <person name="Ginger M.L."/>
            <person name="Field M.C."/>
            <person name="Barry J.D."/>
            <person name="Hertz-Fowler C."/>
            <person name="Berriman M."/>
        </authorList>
    </citation>
    <scope>NUCLEOTIDE SEQUENCE</scope>
    <source>
        <strain evidence="2">IL3000</strain>
    </source>
</reference>
<feature type="transmembrane region" description="Helical" evidence="1">
    <location>
        <begin position="20"/>
        <end position="43"/>
    </location>
</feature>
<evidence type="ECO:0000256" key="1">
    <source>
        <dbReference type="SAM" id="Phobius"/>
    </source>
</evidence>
<keyword evidence="1" id="KW-0472">Membrane</keyword>
<protein>
    <submittedName>
        <fullName evidence="2">Uncharacterized protein</fullName>
    </submittedName>
</protein>
<gene>
    <name evidence="2" type="ORF">TCIL3000_7_900</name>
</gene>
<organism evidence="2">
    <name type="scientific">Trypanosoma congolense (strain IL3000)</name>
    <dbReference type="NCBI Taxonomy" id="1068625"/>
    <lineage>
        <taxon>Eukaryota</taxon>
        <taxon>Discoba</taxon>
        <taxon>Euglenozoa</taxon>
        <taxon>Kinetoplastea</taxon>
        <taxon>Metakinetoplastina</taxon>
        <taxon>Trypanosomatida</taxon>
        <taxon>Trypanosomatidae</taxon>
        <taxon>Trypanosoma</taxon>
        <taxon>Nannomonas</taxon>
    </lineage>
</organism>
<dbReference type="AlphaFoldDB" id="G0UPH8"/>
<accession>G0UPH8</accession>
<name>G0UPH8_TRYCI</name>
<proteinExistence type="predicted"/>
<keyword evidence="1" id="KW-1133">Transmembrane helix</keyword>
<sequence>MSPIAHTHTSMRAVSLTFHYIYIYIYYSVIQCGASIFIMFFLLKKKTKDIFFSSTQRAQIHLICTQSGCAGLTKTDVLRNNCHFLFNTSPFSSISRTIIHFLKRLTKR</sequence>